<proteinExistence type="inferred from homology"/>
<dbReference type="InterPro" id="IPR038072">
    <property type="entry name" value="GspK_central_sf"/>
</dbReference>
<dbReference type="EMBL" id="OUUY01000062">
    <property type="protein sequence ID" value="SPQ00133.1"/>
    <property type="molecule type" value="Genomic_DNA"/>
</dbReference>
<feature type="domain" description="T2SS protein K first SAM-like" evidence="11">
    <location>
        <begin position="122"/>
        <end position="208"/>
    </location>
</feature>
<keyword evidence="5" id="KW-0997">Cell inner membrane</keyword>
<sequence>MMFSERSLERSAAWRATAGGDKGIALIMVLWVLTVLMVIALSFSYMGRTESQTSLAFRQGVEKKFLAEAGIEKGVAEILYAKMNPNRQVVLEGGEIWKMDGTPYTVKTDDGYYTVSIVDESGKININTLTDASAIILKNLLTNSGVEAAEADIIVDSILDWKDADDLTRLNGAESDYYMSLPNPYKAKNASFDTLEELLLVRGMTSEILYGSDKKKGIIDFLSVNSMGGGINVNAAPKEVLMAVPGITAEIADTIVSSRGNPSDPASATNIQGMLAAVQPPFNSLVTFGAVGNAFAMESSAYKADSKGAYTVKATVIIESDNKFRYTYYKSPAKNPVKNQKESNGGSDHN</sequence>
<comment type="similarity">
    <text evidence="2">Belongs to the GSP K family.</text>
</comment>
<comment type="subcellular location">
    <subcellularLocation>
        <location evidence="1">Cell inner membrane</location>
    </subcellularLocation>
</comment>
<dbReference type="Gene3D" id="1.10.40.60">
    <property type="entry name" value="EpsJ-like"/>
    <property type="match status" value="1"/>
</dbReference>
<keyword evidence="3" id="KW-0813">Transport</keyword>
<reference evidence="13" key="1">
    <citation type="submission" date="2018-03" db="EMBL/GenBank/DDBJ databases">
        <authorList>
            <person name="Zecchin S."/>
        </authorList>
    </citation>
    <scope>NUCLEOTIDE SEQUENCE [LARGE SCALE GENOMIC DNA]</scope>
</reference>
<evidence type="ECO:0000256" key="1">
    <source>
        <dbReference type="ARBA" id="ARBA00004533"/>
    </source>
</evidence>
<evidence type="ECO:0000256" key="3">
    <source>
        <dbReference type="ARBA" id="ARBA00022448"/>
    </source>
</evidence>
<dbReference type="PANTHER" id="PTHR38831:SF2">
    <property type="entry name" value="TYPE II SECRETION SYSTEM PROTEIN K"/>
    <property type="match status" value="1"/>
</dbReference>
<evidence type="ECO:0000256" key="2">
    <source>
        <dbReference type="ARBA" id="ARBA00007246"/>
    </source>
</evidence>
<evidence type="ECO:0000256" key="6">
    <source>
        <dbReference type="ARBA" id="ARBA00022692"/>
    </source>
</evidence>
<dbReference type="Proteomes" id="UP000245125">
    <property type="component" value="Unassembled WGS sequence"/>
</dbReference>
<name>A0A2U3QFE5_9BACT</name>
<accession>A0A2U3QFE5</accession>
<feature type="transmembrane region" description="Helical" evidence="10">
    <location>
        <begin position="24"/>
        <end position="46"/>
    </location>
</feature>
<evidence type="ECO:0000256" key="9">
    <source>
        <dbReference type="ARBA" id="ARBA00023136"/>
    </source>
</evidence>
<evidence type="ECO:0000259" key="11">
    <source>
        <dbReference type="Pfam" id="PF21687"/>
    </source>
</evidence>
<evidence type="ECO:0000256" key="7">
    <source>
        <dbReference type="ARBA" id="ARBA00022927"/>
    </source>
</evidence>
<organism evidence="12 13">
    <name type="scientific">Candidatus Sulfobium mesophilum</name>
    <dbReference type="NCBI Taxonomy" id="2016548"/>
    <lineage>
        <taxon>Bacteria</taxon>
        <taxon>Pseudomonadati</taxon>
        <taxon>Nitrospirota</taxon>
        <taxon>Nitrospiria</taxon>
        <taxon>Nitrospirales</taxon>
        <taxon>Nitrospiraceae</taxon>
        <taxon>Candidatus Sulfobium</taxon>
    </lineage>
</organism>
<dbReference type="SUPFAM" id="SSF81585">
    <property type="entry name" value="PsbU/PolX domain-like"/>
    <property type="match status" value="1"/>
</dbReference>
<keyword evidence="8 10" id="KW-1133">Transmembrane helix</keyword>
<dbReference type="Pfam" id="PF21687">
    <property type="entry name" value="T2SSK_1st"/>
    <property type="match status" value="1"/>
</dbReference>
<gene>
    <name evidence="12" type="ORF">NBG4_180009</name>
</gene>
<evidence type="ECO:0000313" key="13">
    <source>
        <dbReference type="Proteomes" id="UP000245125"/>
    </source>
</evidence>
<keyword evidence="9 10" id="KW-0472">Membrane</keyword>
<keyword evidence="7" id="KW-0653">Protein transport</keyword>
<keyword evidence="6 10" id="KW-0812">Transmembrane</keyword>
<evidence type="ECO:0000256" key="4">
    <source>
        <dbReference type="ARBA" id="ARBA00022475"/>
    </source>
</evidence>
<keyword evidence="13" id="KW-1185">Reference proteome</keyword>
<evidence type="ECO:0000256" key="8">
    <source>
        <dbReference type="ARBA" id="ARBA00022989"/>
    </source>
</evidence>
<dbReference type="GO" id="GO:0005886">
    <property type="term" value="C:plasma membrane"/>
    <property type="evidence" value="ECO:0007669"/>
    <property type="project" value="UniProtKB-SubCell"/>
</dbReference>
<protein>
    <recommendedName>
        <fullName evidence="11">T2SS protein K first SAM-like domain-containing protein</fullName>
    </recommendedName>
</protein>
<dbReference type="AlphaFoldDB" id="A0A2U3QFE5"/>
<evidence type="ECO:0000256" key="10">
    <source>
        <dbReference type="SAM" id="Phobius"/>
    </source>
</evidence>
<dbReference type="SUPFAM" id="SSF158544">
    <property type="entry name" value="GspK insert domain-like"/>
    <property type="match status" value="1"/>
</dbReference>
<evidence type="ECO:0000256" key="5">
    <source>
        <dbReference type="ARBA" id="ARBA00022519"/>
    </source>
</evidence>
<dbReference type="OrthoDB" id="5398238at2"/>
<dbReference type="InterPro" id="IPR005628">
    <property type="entry name" value="GspK"/>
</dbReference>
<evidence type="ECO:0000313" key="12">
    <source>
        <dbReference type="EMBL" id="SPQ00133.1"/>
    </source>
</evidence>
<keyword evidence="4" id="KW-1003">Cell membrane</keyword>
<dbReference type="InterPro" id="IPR049031">
    <property type="entry name" value="T2SSK_SAM-like_1st"/>
</dbReference>
<dbReference type="GO" id="GO:0009306">
    <property type="term" value="P:protein secretion"/>
    <property type="evidence" value="ECO:0007669"/>
    <property type="project" value="InterPro"/>
</dbReference>
<dbReference type="PANTHER" id="PTHR38831">
    <property type="entry name" value="TYPE II SECRETION SYSTEM PROTEIN K"/>
    <property type="match status" value="1"/>
</dbReference>